<dbReference type="FunFam" id="3.60.21.10:FF:000020">
    <property type="entry name" value="NT5E isoform 4"/>
    <property type="match status" value="1"/>
</dbReference>
<keyword evidence="4" id="KW-0479">Metal-binding</keyword>
<evidence type="ECO:0000256" key="3">
    <source>
        <dbReference type="ARBA" id="ARBA00012643"/>
    </source>
</evidence>
<evidence type="ECO:0000256" key="7">
    <source>
        <dbReference type="ARBA" id="ARBA00022801"/>
    </source>
</evidence>
<protein>
    <recommendedName>
        <fullName evidence="3">5'-nucleotidase</fullName>
        <ecNumber evidence="3">3.1.3.5</ecNumber>
    </recommendedName>
</protein>
<dbReference type="InterPro" id="IPR036907">
    <property type="entry name" value="5'-Nucleotdase_C_sf"/>
</dbReference>
<dbReference type="Proteomes" id="UP000838412">
    <property type="component" value="Chromosome 2"/>
</dbReference>
<keyword evidence="10" id="KW-0812">Transmembrane</keyword>
<keyword evidence="5 8" id="KW-0732">Signal</keyword>
<dbReference type="AlphaFoldDB" id="A0A8J9ZEZ1"/>
<dbReference type="EMBL" id="OV696687">
    <property type="protein sequence ID" value="CAH1252720.1"/>
    <property type="molecule type" value="Genomic_DNA"/>
</dbReference>
<evidence type="ECO:0000256" key="9">
    <source>
        <dbReference type="SAM" id="MobiDB-lite"/>
    </source>
</evidence>
<dbReference type="InterPro" id="IPR029052">
    <property type="entry name" value="Metallo-depent_PP-like"/>
</dbReference>
<dbReference type="InterPro" id="IPR004843">
    <property type="entry name" value="Calcineurin-like_PHP"/>
</dbReference>
<dbReference type="EC" id="3.1.3.5" evidence="3"/>
<organism evidence="13 14">
    <name type="scientific">Branchiostoma lanceolatum</name>
    <name type="common">Common lancelet</name>
    <name type="synonym">Amphioxus lanceolatum</name>
    <dbReference type="NCBI Taxonomy" id="7740"/>
    <lineage>
        <taxon>Eukaryota</taxon>
        <taxon>Metazoa</taxon>
        <taxon>Chordata</taxon>
        <taxon>Cephalochordata</taxon>
        <taxon>Leptocardii</taxon>
        <taxon>Amphioxiformes</taxon>
        <taxon>Branchiostomatidae</taxon>
        <taxon>Branchiostoma</taxon>
    </lineage>
</organism>
<dbReference type="Gene3D" id="3.60.21.10">
    <property type="match status" value="1"/>
</dbReference>
<dbReference type="FunFam" id="3.90.780.10:FF:000001">
    <property type="entry name" value="NT5E isoform 3"/>
    <property type="match status" value="1"/>
</dbReference>
<reference evidence="13" key="1">
    <citation type="submission" date="2022-01" db="EMBL/GenBank/DDBJ databases">
        <authorList>
            <person name="Braso-Vives M."/>
        </authorList>
    </citation>
    <scope>NUCLEOTIDE SEQUENCE</scope>
</reference>
<keyword evidence="14" id="KW-1185">Reference proteome</keyword>
<comment type="similarity">
    <text evidence="2 8">Belongs to the 5'-nucleotidase family.</text>
</comment>
<dbReference type="PANTHER" id="PTHR11575">
    <property type="entry name" value="5'-NUCLEOTIDASE-RELATED"/>
    <property type="match status" value="1"/>
</dbReference>
<dbReference type="Pfam" id="PF00149">
    <property type="entry name" value="Metallophos"/>
    <property type="match status" value="1"/>
</dbReference>
<dbReference type="PANTHER" id="PTHR11575:SF24">
    <property type="entry name" value="5'-NUCLEOTIDASE"/>
    <property type="match status" value="1"/>
</dbReference>
<evidence type="ECO:0000313" key="14">
    <source>
        <dbReference type="Proteomes" id="UP000838412"/>
    </source>
</evidence>
<proteinExistence type="inferred from homology"/>
<dbReference type="SUPFAM" id="SSF56300">
    <property type="entry name" value="Metallo-dependent phosphatases"/>
    <property type="match status" value="1"/>
</dbReference>
<dbReference type="Gene3D" id="3.90.780.10">
    <property type="entry name" value="5'-Nucleotidase, C-terminal domain"/>
    <property type="match status" value="1"/>
</dbReference>
<dbReference type="InterPro" id="IPR006179">
    <property type="entry name" value="5_nucleotidase/apyrase"/>
</dbReference>
<evidence type="ECO:0000256" key="4">
    <source>
        <dbReference type="ARBA" id="ARBA00022723"/>
    </source>
</evidence>
<gene>
    <name evidence="13" type="primary">NT5E</name>
    <name evidence="13" type="ORF">BLAG_LOCUS12727</name>
</gene>
<dbReference type="PRINTS" id="PR01607">
    <property type="entry name" value="APYRASEFAMLY"/>
</dbReference>
<dbReference type="SUPFAM" id="SSF55816">
    <property type="entry name" value="5'-nucleotidase (syn. UDP-sugar hydrolase), C-terminal domain"/>
    <property type="match status" value="1"/>
</dbReference>
<dbReference type="GO" id="GO:0006196">
    <property type="term" value="P:AMP catabolic process"/>
    <property type="evidence" value="ECO:0007669"/>
    <property type="project" value="TreeGrafter"/>
</dbReference>
<dbReference type="OrthoDB" id="7722975at2759"/>
<feature type="transmembrane region" description="Helical" evidence="10">
    <location>
        <begin position="590"/>
        <end position="613"/>
    </location>
</feature>
<feature type="chain" id="PRO_5035488900" description="5'-nucleotidase" evidence="8">
    <location>
        <begin position="26"/>
        <end position="647"/>
    </location>
</feature>
<accession>A0A8J9ZEZ1</accession>
<keyword evidence="10" id="KW-0472">Membrane</keyword>
<dbReference type="GO" id="GO:0005886">
    <property type="term" value="C:plasma membrane"/>
    <property type="evidence" value="ECO:0007669"/>
    <property type="project" value="TreeGrafter"/>
</dbReference>
<feature type="region of interest" description="Disordered" evidence="9">
    <location>
        <begin position="563"/>
        <end position="585"/>
    </location>
</feature>
<evidence type="ECO:0000256" key="2">
    <source>
        <dbReference type="ARBA" id="ARBA00006654"/>
    </source>
</evidence>
<keyword evidence="10" id="KW-1133">Transmembrane helix</keyword>
<feature type="domain" description="Calcineurin-like phosphoesterase" evidence="11">
    <location>
        <begin position="29"/>
        <end position="240"/>
    </location>
</feature>
<feature type="domain" description="5'-Nucleotidase C-terminal" evidence="12">
    <location>
        <begin position="337"/>
        <end position="504"/>
    </location>
</feature>
<dbReference type="Pfam" id="PF02872">
    <property type="entry name" value="5_nucleotid_C"/>
    <property type="match status" value="1"/>
</dbReference>
<evidence type="ECO:0000256" key="6">
    <source>
        <dbReference type="ARBA" id="ARBA00022741"/>
    </source>
</evidence>
<evidence type="ECO:0000259" key="11">
    <source>
        <dbReference type="Pfam" id="PF00149"/>
    </source>
</evidence>
<dbReference type="PROSITE" id="PS00785">
    <property type="entry name" value="5_NUCLEOTIDASE_1"/>
    <property type="match status" value="1"/>
</dbReference>
<sequence>MRPFLISVAFVLVLCCSFLTESVSSFNLTVLHTNDVHSRVQEMNAFGGRCRPGRPCYGGFPRLDTKVAEVRGRDDNVLLLDAGDQFQGTLWYYFFKSPVVAQLMNRVKYDAMAIGNHEFDDGVPELTKFLRQANFSVVSANVNATREPEFESLFSRSVTLNVSGEMIGIVGYTTTDTPAISKPGDTVSFTSVVTSVQAEVDKLTQQGVNKIIALGHAGIHVDTEVASRVRGVDIIVGGHTNTFLYTGQAPNIEDPAGAYPKVIRPDHAPSRPVLVVQDYAFGKYLGYLKVTFDDAGGLVHWEGNPILLDDTVSKDPDVLAYVQTLETNLFDMASQSVGKTHVLLDGSCRFRECNMGNLITDSMLHQNNKHPDEVGWNNVGIAVLNAGGIRATLTQGSITVGDIVGTLPFQNTIDIVELRGEDVVRMLEHSASLIGHPRFLQVSGLRVTYDEAQPVGRRVAKVEARCSEDCLVPEFRPLNMSAVYRIIMPTFLADGGDGYTMVAENKTAHHIPGDLDTDILIEYIAALSPLSVGLEGRLKVINSSQTPAETCRNVPTSAAVTLPSATHAGAMRTRPEDDDDDNGKADHGQIAAIVVGVVVLACVIATITACVVLRMRRRRKGFDMSAPSYNMGHANPAVVMETGNSKR</sequence>
<dbReference type="InterPro" id="IPR008334">
    <property type="entry name" value="5'-Nucleotdase_C"/>
</dbReference>
<evidence type="ECO:0000256" key="8">
    <source>
        <dbReference type="RuleBase" id="RU362119"/>
    </source>
</evidence>
<evidence type="ECO:0000256" key="10">
    <source>
        <dbReference type="SAM" id="Phobius"/>
    </source>
</evidence>
<evidence type="ECO:0000256" key="5">
    <source>
        <dbReference type="ARBA" id="ARBA00022729"/>
    </source>
</evidence>
<comment type="catalytic activity">
    <reaction evidence="1">
        <text>a ribonucleoside 5'-phosphate + H2O = a ribonucleoside + phosphate</text>
        <dbReference type="Rhea" id="RHEA:12484"/>
        <dbReference type="ChEBI" id="CHEBI:15377"/>
        <dbReference type="ChEBI" id="CHEBI:18254"/>
        <dbReference type="ChEBI" id="CHEBI:43474"/>
        <dbReference type="ChEBI" id="CHEBI:58043"/>
        <dbReference type="EC" id="3.1.3.5"/>
    </reaction>
</comment>
<dbReference type="GO" id="GO:0046872">
    <property type="term" value="F:metal ion binding"/>
    <property type="evidence" value="ECO:0007669"/>
    <property type="project" value="UniProtKB-KW"/>
</dbReference>
<dbReference type="GO" id="GO:0000166">
    <property type="term" value="F:nucleotide binding"/>
    <property type="evidence" value="ECO:0007669"/>
    <property type="project" value="UniProtKB-KW"/>
</dbReference>
<evidence type="ECO:0000259" key="12">
    <source>
        <dbReference type="Pfam" id="PF02872"/>
    </source>
</evidence>
<dbReference type="InterPro" id="IPR006146">
    <property type="entry name" value="5'-Nucleotdase_CS"/>
</dbReference>
<name>A0A8J9ZEZ1_BRALA</name>
<evidence type="ECO:0000313" key="13">
    <source>
        <dbReference type="EMBL" id="CAH1252720.1"/>
    </source>
</evidence>
<dbReference type="PROSITE" id="PS00786">
    <property type="entry name" value="5_NUCLEOTIDASE_2"/>
    <property type="match status" value="1"/>
</dbReference>
<keyword evidence="7 8" id="KW-0378">Hydrolase</keyword>
<keyword evidence="6 8" id="KW-0547">Nucleotide-binding</keyword>
<evidence type="ECO:0000256" key="1">
    <source>
        <dbReference type="ARBA" id="ARBA00000815"/>
    </source>
</evidence>
<feature type="signal peptide" evidence="8">
    <location>
        <begin position="1"/>
        <end position="25"/>
    </location>
</feature>
<dbReference type="CDD" id="cd07409">
    <property type="entry name" value="MPP_CD73_N"/>
    <property type="match status" value="1"/>
</dbReference>
<dbReference type="GO" id="GO:0008253">
    <property type="term" value="F:5'-nucleotidase activity"/>
    <property type="evidence" value="ECO:0007669"/>
    <property type="project" value="UniProtKB-EC"/>
</dbReference>